<evidence type="ECO:0000313" key="1">
    <source>
        <dbReference type="EMBL" id="KKO73596.1"/>
    </source>
</evidence>
<dbReference type="VEuPathDB" id="MicrosporidiaDB:AAJ76_4030001124"/>
<protein>
    <submittedName>
        <fullName evidence="1">Uncharacterized protein</fullName>
    </submittedName>
</protein>
<feature type="non-terminal residue" evidence="1">
    <location>
        <position position="45"/>
    </location>
</feature>
<proteinExistence type="predicted"/>
<dbReference type="EMBL" id="JPQZ01000403">
    <property type="protein sequence ID" value="KKO73596.1"/>
    <property type="molecule type" value="Genomic_DNA"/>
</dbReference>
<sequence>MGSDNYKKCAPLRCEITTDLPASKVQKDSKTSLLEGIKSSYDTLR</sequence>
<gene>
    <name evidence="1" type="ORF">AAJ76_4030001124</name>
</gene>
<accession>A0A0F9W6X4</accession>
<comment type="caution">
    <text evidence="1">The sequence shown here is derived from an EMBL/GenBank/DDBJ whole genome shotgun (WGS) entry which is preliminary data.</text>
</comment>
<dbReference type="Proteomes" id="UP000034350">
    <property type="component" value="Unassembled WGS sequence"/>
</dbReference>
<dbReference type="RefSeq" id="XP_024329338.1">
    <property type="nucleotide sequence ID" value="XM_024475570.1"/>
</dbReference>
<name>A0A0F9W6X4_9MICR</name>
<organism evidence="1 2">
    <name type="scientific">Vairimorpha ceranae</name>
    <dbReference type="NCBI Taxonomy" id="40302"/>
    <lineage>
        <taxon>Eukaryota</taxon>
        <taxon>Fungi</taxon>
        <taxon>Fungi incertae sedis</taxon>
        <taxon>Microsporidia</taxon>
        <taxon>Nosematidae</taxon>
        <taxon>Vairimorpha</taxon>
    </lineage>
</organism>
<dbReference type="AlphaFoldDB" id="A0A0F9W6X4"/>
<evidence type="ECO:0000313" key="2">
    <source>
        <dbReference type="Proteomes" id="UP000034350"/>
    </source>
</evidence>
<keyword evidence="2" id="KW-1185">Reference proteome</keyword>
<reference evidence="1 2" key="1">
    <citation type="journal article" date="2015" name="Environ. Microbiol.">
        <title>Genome analyses suggest the presence of polyploidy and recent human-driven expansions in eight global populations of the honeybee pathogen Nosema ceranae.</title>
        <authorList>
            <person name="Pelin A."/>
            <person name="Selman M."/>
            <person name="Aris-Brosou S."/>
            <person name="Farinelli L."/>
            <person name="Corradi N."/>
        </authorList>
    </citation>
    <scope>NUCLEOTIDE SEQUENCE [LARGE SCALE GENOMIC DNA]</scope>
    <source>
        <strain evidence="1 2">PA08 1199</strain>
    </source>
</reference>
<dbReference type="GeneID" id="36320516"/>